<feature type="region of interest" description="Disordered" evidence="1">
    <location>
        <begin position="1"/>
        <end position="40"/>
    </location>
</feature>
<proteinExistence type="predicted"/>
<comment type="caution">
    <text evidence="3">The sequence shown here is derived from an EMBL/GenBank/DDBJ whole genome shotgun (WGS) entry which is preliminary data.</text>
</comment>
<dbReference type="AlphaFoldDB" id="A0A9D1MXM1"/>
<reference evidence="3" key="2">
    <citation type="journal article" date="2021" name="PeerJ">
        <title>Extensive microbial diversity within the chicken gut microbiome revealed by metagenomics and culture.</title>
        <authorList>
            <person name="Gilroy R."/>
            <person name="Ravi A."/>
            <person name="Getino M."/>
            <person name="Pursley I."/>
            <person name="Horton D.L."/>
            <person name="Alikhan N.F."/>
            <person name="Baker D."/>
            <person name="Gharbi K."/>
            <person name="Hall N."/>
            <person name="Watson M."/>
            <person name="Adriaenssens E.M."/>
            <person name="Foster-Nyarko E."/>
            <person name="Jarju S."/>
            <person name="Secka A."/>
            <person name="Antonio M."/>
            <person name="Oren A."/>
            <person name="Chaudhuri R.R."/>
            <person name="La Ragione R."/>
            <person name="Hildebrand F."/>
            <person name="Pallen M.J."/>
        </authorList>
    </citation>
    <scope>NUCLEOTIDE SEQUENCE</scope>
    <source>
        <strain evidence="3">ChiHjej12B11-7776</strain>
    </source>
</reference>
<reference evidence="3" key="1">
    <citation type="submission" date="2020-10" db="EMBL/GenBank/DDBJ databases">
        <authorList>
            <person name="Gilroy R."/>
        </authorList>
    </citation>
    <scope>NUCLEOTIDE SEQUENCE</scope>
    <source>
        <strain evidence="3">ChiHjej12B11-7776</strain>
    </source>
</reference>
<feature type="transmembrane region" description="Helical" evidence="2">
    <location>
        <begin position="92"/>
        <end position="114"/>
    </location>
</feature>
<evidence type="ECO:0000313" key="4">
    <source>
        <dbReference type="Proteomes" id="UP000886852"/>
    </source>
</evidence>
<evidence type="ECO:0000256" key="2">
    <source>
        <dbReference type="SAM" id="Phobius"/>
    </source>
</evidence>
<dbReference type="Proteomes" id="UP000886852">
    <property type="component" value="Unassembled WGS sequence"/>
</dbReference>
<keyword evidence="2" id="KW-1133">Transmembrane helix</keyword>
<accession>A0A9D1MXM1</accession>
<protein>
    <submittedName>
        <fullName evidence="3">Uncharacterized protein</fullName>
    </submittedName>
</protein>
<keyword evidence="2" id="KW-0812">Transmembrane</keyword>
<organism evidence="3 4">
    <name type="scientific">Candidatus Fimimonas merdipullorum</name>
    <dbReference type="NCBI Taxonomy" id="2840822"/>
    <lineage>
        <taxon>Bacteria</taxon>
        <taxon>Pseudomonadati</taxon>
        <taxon>Myxococcota</taxon>
        <taxon>Myxococcia</taxon>
        <taxon>Myxococcales</taxon>
        <taxon>Cystobacterineae</taxon>
        <taxon>Myxococcaceae</taxon>
        <taxon>Myxococcaceae incertae sedis</taxon>
        <taxon>Candidatus Fimimonas</taxon>
    </lineage>
</organism>
<evidence type="ECO:0000313" key="3">
    <source>
        <dbReference type="EMBL" id="HIU90931.1"/>
    </source>
</evidence>
<gene>
    <name evidence="3" type="ORF">IAC72_02820</name>
</gene>
<evidence type="ECO:0000256" key="1">
    <source>
        <dbReference type="SAM" id="MobiDB-lite"/>
    </source>
</evidence>
<sequence length="116" mass="13407">MNPVEQMRQTIRHQETLQVERQKARAEEESARQLREQTAKQTAMVKATSEVVQQQQQANELQKESNQLLKEQIDFLKEENKSQAKALKQERVWNVVAWAITSLIAIASILVPILTK</sequence>
<keyword evidence="2" id="KW-0472">Membrane</keyword>
<feature type="compositionally biased region" description="Basic and acidic residues" evidence="1">
    <location>
        <begin position="12"/>
        <end position="38"/>
    </location>
</feature>
<name>A0A9D1MXM1_9BACT</name>
<dbReference type="EMBL" id="DVOC01000050">
    <property type="protein sequence ID" value="HIU90931.1"/>
    <property type="molecule type" value="Genomic_DNA"/>
</dbReference>